<dbReference type="Pfam" id="PF24088">
    <property type="entry name" value="DUF7373"/>
    <property type="match status" value="1"/>
</dbReference>
<reference evidence="3 4" key="1">
    <citation type="submission" date="2016-06" db="EMBL/GenBank/DDBJ databases">
        <authorList>
            <person name="Kjaerup R.B."/>
            <person name="Dalgaard T.S."/>
            <person name="Juul-Madsen H.R."/>
        </authorList>
    </citation>
    <scope>NUCLEOTIDE SEQUENCE [LARGE SCALE GENOMIC DNA]</scope>
    <source>
        <strain evidence="3 4">1199456.5</strain>
    </source>
</reference>
<evidence type="ECO:0000313" key="4">
    <source>
        <dbReference type="Proteomes" id="UP000093962"/>
    </source>
</evidence>
<dbReference type="InterPro" id="IPR056463">
    <property type="entry name" value="DUF7373_C"/>
</dbReference>
<dbReference type="OrthoDB" id="4569937at2"/>
<evidence type="ECO:0000259" key="1">
    <source>
        <dbReference type="Pfam" id="PF24088"/>
    </source>
</evidence>
<dbReference type="AlphaFoldDB" id="A0A1A0MIV0"/>
<dbReference type="Proteomes" id="UP000093962">
    <property type="component" value="Unassembled WGS sequence"/>
</dbReference>
<protein>
    <submittedName>
        <fullName evidence="3">Uncharacterized protein</fullName>
    </submittedName>
</protein>
<feature type="domain" description="DUF7373" evidence="2">
    <location>
        <begin position="258"/>
        <end position="406"/>
    </location>
</feature>
<feature type="domain" description="DUF7373" evidence="1">
    <location>
        <begin position="57"/>
        <end position="252"/>
    </location>
</feature>
<name>A0A1A0MIV0_MYCMU</name>
<dbReference type="EMBL" id="LZSF01000187">
    <property type="protein sequence ID" value="OBA84991.1"/>
    <property type="molecule type" value="Genomic_DNA"/>
</dbReference>
<organism evidence="3 4">
    <name type="scientific">Mycolicibacterium mucogenicum</name>
    <name type="common">Mycobacterium mucogenicum</name>
    <dbReference type="NCBI Taxonomy" id="56689"/>
    <lineage>
        <taxon>Bacteria</taxon>
        <taxon>Bacillati</taxon>
        <taxon>Actinomycetota</taxon>
        <taxon>Actinomycetes</taxon>
        <taxon>Mycobacteriales</taxon>
        <taxon>Mycobacteriaceae</taxon>
        <taxon>Mycolicibacterium</taxon>
    </lineage>
</organism>
<comment type="caution">
    <text evidence="3">The sequence shown here is derived from an EMBL/GenBank/DDBJ whole genome shotgun (WGS) entry which is preliminary data.</text>
</comment>
<gene>
    <name evidence="3" type="ORF">A5642_24990</name>
</gene>
<sequence>MSRRHIAVVLAAVVVGGCANSEPGQAEKPAGGPPSSVVDASLLGSGNFPVTPTPPLGTAGVMSTGALIDARRLADDVVGPWEIDPQMVVPGQSRAVVIPGAPALGTILPAAVASTAGAHNMLYGFASDRQDPDRWRLMNAVLRFPDAAAAGAAAADLAGAVAGLTPTLDHPVPISGHPDARAVTLGSNLDAGPDQPVTLYAFTPHGPYVLTQLVYAPDQDAAATAVAATLTAQMPRIDQFVPTDPAKFAALAMDPSGMLSHTMPPPTFPDPPSSRLPDAKVGSYLPRAALHFQDDPAGAAPLLEAAGLREMTYDQTILYRVKDAAAAKKLVDDLADLTGRTEVSTRPANAVDFLPGSRCVQSEMDPTMTNGSMFYCFAALNDTVIAVHNADATGARQETAAQYKMLLTP</sequence>
<dbReference type="RefSeq" id="WP_064859738.1">
    <property type="nucleotide sequence ID" value="NZ_LZSF01000187.1"/>
</dbReference>
<evidence type="ECO:0000259" key="2">
    <source>
        <dbReference type="Pfam" id="PF24092"/>
    </source>
</evidence>
<evidence type="ECO:0000313" key="3">
    <source>
        <dbReference type="EMBL" id="OBA84991.1"/>
    </source>
</evidence>
<dbReference type="InterPro" id="IPR055797">
    <property type="entry name" value="DUF7373"/>
</dbReference>
<accession>A0A1A0MIV0</accession>
<dbReference type="PROSITE" id="PS51257">
    <property type="entry name" value="PROKAR_LIPOPROTEIN"/>
    <property type="match status" value="1"/>
</dbReference>
<dbReference type="Pfam" id="PF24092">
    <property type="entry name" value="DUF7373_C"/>
    <property type="match status" value="1"/>
</dbReference>
<proteinExistence type="predicted"/>